<protein>
    <submittedName>
        <fullName evidence="2">DUF2381 family protein</fullName>
    </submittedName>
</protein>
<feature type="signal peptide" evidence="1">
    <location>
        <begin position="1"/>
        <end position="22"/>
    </location>
</feature>
<sequence length="291" mass="31323">MPARSISRPALAFALVSGVAAGAEPAPGARVRRERPVTVASTPAEPLPVVHVAGGARTLFLFSAPIQRKTLTFDESRIHVLDAGERSIIVQPVANLTEGERQEIGVFFADGRAPNRAAFVLMTDPSDVDALIDVQRPEPPNTVCKTDAQLPVPKPEDFVLLGLVDGKGVTTSKIQDKRDDAQGFRTQGAVSFRGKGWVLVDVTIWNTSDQQAWTPREATFTGRVGIPLRARLVTAKKGPILPGEERRVIAVAEIQDSDASFVFALEVRGDDGRRLLIPEVRFPKPATGGAQ</sequence>
<gene>
    <name evidence="2" type="ORF">HMI49_41935</name>
</gene>
<dbReference type="RefSeq" id="WP_171439205.1">
    <property type="nucleotide sequence ID" value="NZ_JABFJV010000571.1"/>
</dbReference>
<keyword evidence="3" id="KW-1185">Reference proteome</keyword>
<evidence type="ECO:0000313" key="2">
    <source>
        <dbReference type="EMBL" id="NOK39743.1"/>
    </source>
</evidence>
<feature type="chain" id="PRO_5030629851" evidence="1">
    <location>
        <begin position="23"/>
        <end position="291"/>
    </location>
</feature>
<dbReference type="AlphaFoldDB" id="A0A7Y4NXT6"/>
<accession>A0A7Y4NXT6</accession>
<dbReference type="InterPro" id="IPR011754">
    <property type="entry name" value="Mxa_paralog_2268"/>
</dbReference>
<name>A0A7Y4NXT6_9BACT</name>
<dbReference type="Proteomes" id="UP000563426">
    <property type="component" value="Unassembled WGS sequence"/>
</dbReference>
<keyword evidence="1" id="KW-0732">Signal</keyword>
<comment type="caution">
    <text evidence="2">The sequence shown here is derived from an EMBL/GenBank/DDBJ whole genome shotgun (WGS) entry which is preliminary data.</text>
</comment>
<organism evidence="2 3">
    <name type="scientific">Corallococcus exercitus</name>
    <dbReference type="NCBI Taxonomy" id="2316736"/>
    <lineage>
        <taxon>Bacteria</taxon>
        <taxon>Pseudomonadati</taxon>
        <taxon>Myxococcota</taxon>
        <taxon>Myxococcia</taxon>
        <taxon>Myxococcales</taxon>
        <taxon>Cystobacterineae</taxon>
        <taxon>Myxococcaceae</taxon>
        <taxon>Corallococcus</taxon>
    </lineage>
</organism>
<reference evidence="2 3" key="1">
    <citation type="submission" date="2020-05" db="EMBL/GenBank/DDBJ databases">
        <authorList>
            <person name="Whitworth D."/>
        </authorList>
    </citation>
    <scope>NUCLEOTIDE SEQUENCE [LARGE SCALE GENOMIC DNA]</scope>
    <source>
        <strain evidence="2 3">AB043B</strain>
    </source>
</reference>
<evidence type="ECO:0000256" key="1">
    <source>
        <dbReference type="SAM" id="SignalP"/>
    </source>
</evidence>
<proteinExistence type="predicted"/>
<dbReference type="NCBIfam" id="TIGR02268">
    <property type="entry name" value="Myxococcus xanthus paralogous family TIGR02268"/>
    <property type="match status" value="1"/>
</dbReference>
<dbReference type="EMBL" id="JABFJV010000571">
    <property type="protein sequence ID" value="NOK39743.1"/>
    <property type="molecule type" value="Genomic_DNA"/>
</dbReference>
<dbReference type="Pfam" id="PF09544">
    <property type="entry name" value="DUF2381"/>
    <property type="match status" value="1"/>
</dbReference>
<evidence type="ECO:0000313" key="3">
    <source>
        <dbReference type="Proteomes" id="UP000563426"/>
    </source>
</evidence>